<protein>
    <submittedName>
        <fullName evidence="1">Uncharacterized protein</fullName>
    </submittedName>
</protein>
<proteinExistence type="predicted"/>
<sequence>MEDDQALIGAAQQGIKQLMDFMKADRRPPTCLFDAFERRPKLRTMHETALALTEVHLAHAEYELAELDKDTAQGWV</sequence>
<dbReference type="VEuPathDB" id="CryptoDB:Vbra_20611"/>
<reference evidence="1 2" key="1">
    <citation type="submission" date="2014-11" db="EMBL/GenBank/DDBJ databases">
        <authorList>
            <person name="Zhu J."/>
            <person name="Qi W."/>
            <person name="Song R."/>
        </authorList>
    </citation>
    <scope>NUCLEOTIDE SEQUENCE [LARGE SCALE GENOMIC DNA]</scope>
</reference>
<evidence type="ECO:0000313" key="2">
    <source>
        <dbReference type="Proteomes" id="UP000041254"/>
    </source>
</evidence>
<dbReference type="InParanoid" id="A0A0G4EPE9"/>
<keyword evidence="2" id="KW-1185">Reference proteome</keyword>
<dbReference type="Proteomes" id="UP000041254">
    <property type="component" value="Unassembled WGS sequence"/>
</dbReference>
<dbReference type="AlphaFoldDB" id="A0A0G4EPE9"/>
<dbReference type="EMBL" id="CDMY01000278">
    <property type="protein sequence ID" value="CEL99331.1"/>
    <property type="molecule type" value="Genomic_DNA"/>
</dbReference>
<gene>
    <name evidence="1" type="ORF">Vbra_20611</name>
</gene>
<organism evidence="1 2">
    <name type="scientific">Vitrella brassicaformis (strain CCMP3155)</name>
    <dbReference type="NCBI Taxonomy" id="1169540"/>
    <lineage>
        <taxon>Eukaryota</taxon>
        <taxon>Sar</taxon>
        <taxon>Alveolata</taxon>
        <taxon>Colpodellida</taxon>
        <taxon>Vitrellaceae</taxon>
        <taxon>Vitrella</taxon>
    </lineage>
</organism>
<accession>A0A0G4EPE9</accession>
<evidence type="ECO:0000313" key="1">
    <source>
        <dbReference type="EMBL" id="CEL99331.1"/>
    </source>
</evidence>
<name>A0A0G4EPE9_VITBC</name>